<dbReference type="Proteomes" id="UP000050794">
    <property type="component" value="Unassembled WGS sequence"/>
</dbReference>
<dbReference type="SMART" id="SM00673">
    <property type="entry name" value="CARP"/>
    <property type="match status" value="2"/>
</dbReference>
<dbReference type="Pfam" id="PF02297">
    <property type="entry name" value="COX6B"/>
    <property type="match status" value="1"/>
</dbReference>
<dbReference type="Pfam" id="PF07986">
    <property type="entry name" value="TBCC"/>
    <property type="match status" value="1"/>
</dbReference>
<evidence type="ECO:0000256" key="4">
    <source>
        <dbReference type="ARBA" id="ARBA00023157"/>
    </source>
</evidence>
<proteinExistence type="inferred from homology"/>
<dbReference type="WBParaSite" id="TCNE_0000745901-mRNA-1">
    <property type="protein sequence ID" value="TCNE_0000745901-mRNA-1"/>
    <property type="gene ID" value="TCNE_0000745901"/>
</dbReference>
<dbReference type="InterPro" id="IPR048280">
    <property type="entry name" value="COX6B-like"/>
</dbReference>
<dbReference type="GO" id="GO:0045277">
    <property type="term" value="C:respiratory chain complex IV"/>
    <property type="evidence" value="ECO:0007669"/>
    <property type="project" value="InterPro"/>
</dbReference>
<evidence type="ECO:0000313" key="7">
    <source>
        <dbReference type="Proteomes" id="UP000050794"/>
    </source>
</evidence>
<reference evidence="6 7" key="2">
    <citation type="submission" date="2018-11" db="EMBL/GenBank/DDBJ databases">
        <authorList>
            <consortium name="Pathogen Informatics"/>
        </authorList>
    </citation>
    <scope>NUCLEOTIDE SEQUENCE [LARGE SCALE GENOMIC DNA]</scope>
</reference>
<dbReference type="AlphaFoldDB" id="A0A183UG39"/>
<evidence type="ECO:0000256" key="2">
    <source>
        <dbReference type="ARBA" id="ARBA00008848"/>
    </source>
</evidence>
<dbReference type="InterPro" id="IPR036549">
    <property type="entry name" value="CX6/COA6-like_sf"/>
</dbReference>
<evidence type="ECO:0000256" key="1">
    <source>
        <dbReference type="ARBA" id="ARBA00004173"/>
    </source>
</evidence>
<dbReference type="InterPro" id="IPR006599">
    <property type="entry name" value="CARP_motif"/>
</dbReference>
<dbReference type="Gene3D" id="1.10.10.140">
    <property type="entry name" value="Cytochrome c oxidase, subunit VIb"/>
    <property type="match status" value="1"/>
</dbReference>
<dbReference type="Gene3D" id="2.160.20.70">
    <property type="match status" value="1"/>
</dbReference>
<dbReference type="EMBL" id="UYWY01019685">
    <property type="protein sequence ID" value="VDM38780.1"/>
    <property type="molecule type" value="Genomic_DNA"/>
</dbReference>
<protein>
    <submittedName>
        <fullName evidence="8">C-CAP/cofactor C-like domain-containing protein</fullName>
    </submittedName>
</protein>
<evidence type="ECO:0000313" key="8">
    <source>
        <dbReference type="WBParaSite" id="TCNE_0000745901-mRNA-1"/>
    </source>
</evidence>
<dbReference type="InterPro" id="IPR003213">
    <property type="entry name" value="Cyt_c_oxidase_su6B"/>
</dbReference>
<dbReference type="GO" id="GO:0005743">
    <property type="term" value="C:mitochondrial inner membrane"/>
    <property type="evidence" value="ECO:0007669"/>
    <property type="project" value="InterPro"/>
</dbReference>
<evidence type="ECO:0000256" key="3">
    <source>
        <dbReference type="ARBA" id="ARBA00023128"/>
    </source>
</evidence>
<gene>
    <name evidence="6" type="ORF">TCNE_LOCUS7459</name>
</gene>
<comment type="subcellular location">
    <subcellularLocation>
        <location evidence="1">Mitochondrion</location>
    </subcellularLocation>
</comment>
<dbReference type="SUPFAM" id="SSF47694">
    <property type="entry name" value="Cytochrome c oxidase subunit h"/>
    <property type="match status" value="1"/>
</dbReference>
<evidence type="ECO:0000313" key="6">
    <source>
        <dbReference type="EMBL" id="VDM38780.1"/>
    </source>
</evidence>
<dbReference type="GO" id="GO:0006120">
    <property type="term" value="P:mitochondrial electron transport, NADH to ubiquinone"/>
    <property type="evidence" value="ECO:0007669"/>
    <property type="project" value="InterPro"/>
</dbReference>
<evidence type="ECO:0000259" key="5">
    <source>
        <dbReference type="PROSITE" id="PS51329"/>
    </source>
</evidence>
<dbReference type="InterPro" id="IPR012945">
    <property type="entry name" value="Tubulin-bd_cofactor_C_dom"/>
</dbReference>
<organism evidence="7 8">
    <name type="scientific">Toxocara canis</name>
    <name type="common">Canine roundworm</name>
    <dbReference type="NCBI Taxonomy" id="6265"/>
    <lineage>
        <taxon>Eukaryota</taxon>
        <taxon>Metazoa</taxon>
        <taxon>Ecdysozoa</taxon>
        <taxon>Nematoda</taxon>
        <taxon>Chromadorea</taxon>
        <taxon>Rhabditida</taxon>
        <taxon>Spirurina</taxon>
        <taxon>Ascaridomorpha</taxon>
        <taxon>Ascaridoidea</taxon>
        <taxon>Toxocaridae</taxon>
        <taxon>Toxocara</taxon>
    </lineage>
</organism>
<dbReference type="PANTHER" id="PTHR11387">
    <property type="entry name" value="CYTOCHROME C OXIDASE SUBUNIT 6B"/>
    <property type="match status" value="1"/>
</dbReference>
<dbReference type="InterPro" id="IPR009423">
    <property type="entry name" value="NDUC2"/>
</dbReference>
<feature type="domain" description="C-CAP/cofactor C-like" evidence="5">
    <location>
        <begin position="397"/>
        <end position="532"/>
    </location>
</feature>
<comment type="similarity">
    <text evidence="2">Belongs to the TBCC family.</text>
</comment>
<reference evidence="8" key="1">
    <citation type="submission" date="2016-06" db="UniProtKB">
        <authorList>
            <consortium name="WormBaseParasite"/>
        </authorList>
    </citation>
    <scope>IDENTIFICATION</scope>
</reference>
<accession>A0A183UG39</accession>
<sequence>MGSEMEVPPTTAERLEILLKNEKGLRHPDSPDWFNREYNEKLKQSLIWAAPYDARFPQVRKQRQCFAYYVDFHRCQELMGADYKPCKFFKNVYKDICPGFWVEKWDELVEEGRMVGEVVDAKEIARRESFIRAYNRPYNLFDPFTWPYPEKGAACIGGISLIALHLNNLWYRKPFYYAIFPRLALVALGSTLGYLCGQVREHHYRTRDAVIEHYISLHPQDFDHLKDYNGRPFSQILLPWYPKRAQYTNGSTSEAKLLDERRRRMLERLNARHAAQSEAQVTAVKSEAHIGSVSSFDHLRARVNELLKSSDVHVDPSLLKELEDVLAVLPSGPQSRRFQEAYSELRARLQQQLIGAQKAPFSFSSKPLSKPKLISDVPSSLNEVNGGGANRVATSSKAVPCNSITVADKEGEFVKVIGKGGEDVLVVGLRSCRVSVQVSASAVHLKDVHDSTLVLAPVSSSVLIRNCSGLTLVAAAQQIRVHSSHNLRLHIAVRGAVVIEDCDGFLIAPYRVSNIVLDWTNDNWRKVQDFNWLSDDPDPHWCVTDESLWQMFDIDTCEPCSSH</sequence>
<keyword evidence="3" id="KW-0496">Mitochondrion</keyword>
<dbReference type="InterPro" id="IPR017901">
    <property type="entry name" value="C-CAP_CF_C-like"/>
</dbReference>
<dbReference type="CDD" id="cd00926">
    <property type="entry name" value="Cyt_c_Oxidase_VIb"/>
    <property type="match status" value="1"/>
</dbReference>
<dbReference type="Pfam" id="PF06374">
    <property type="entry name" value="NDUF_C2"/>
    <property type="match status" value="1"/>
</dbReference>
<dbReference type="PROSITE" id="PS51329">
    <property type="entry name" value="C_CAP_COFACTOR_C"/>
    <property type="match status" value="1"/>
</dbReference>
<name>A0A183UG39_TOXCA</name>
<keyword evidence="7" id="KW-1185">Reference proteome</keyword>
<keyword evidence="4" id="KW-1015">Disulfide bond</keyword>
<dbReference type="InterPro" id="IPR016098">
    <property type="entry name" value="CAP/MinC_C"/>
</dbReference>